<gene>
    <name evidence="7" type="ORF">BET10_01770</name>
</gene>
<keyword evidence="8" id="KW-1185">Reference proteome</keyword>
<dbReference type="RefSeq" id="WP_070988094.1">
    <property type="nucleotide sequence ID" value="NZ_MKJU01000038.1"/>
</dbReference>
<evidence type="ECO:0000256" key="5">
    <source>
        <dbReference type="ARBA" id="ARBA00023136"/>
    </source>
</evidence>
<evidence type="ECO:0000313" key="8">
    <source>
        <dbReference type="Proteomes" id="UP000179786"/>
    </source>
</evidence>
<dbReference type="Pfam" id="PF03899">
    <property type="entry name" value="ATP-synt_I"/>
    <property type="match status" value="1"/>
</dbReference>
<evidence type="ECO:0000256" key="3">
    <source>
        <dbReference type="ARBA" id="ARBA00022692"/>
    </source>
</evidence>
<comment type="subcellular location">
    <subcellularLocation>
        <location evidence="1">Cell membrane</location>
        <topology evidence="1">Multi-pass membrane protein</topology>
    </subcellularLocation>
</comment>
<evidence type="ECO:0000313" key="7">
    <source>
        <dbReference type="EMBL" id="OHU86451.1"/>
    </source>
</evidence>
<evidence type="ECO:0000256" key="1">
    <source>
        <dbReference type="ARBA" id="ARBA00004651"/>
    </source>
</evidence>
<proteinExistence type="predicted"/>
<feature type="transmembrane region" description="Helical" evidence="6">
    <location>
        <begin position="83"/>
        <end position="100"/>
    </location>
</feature>
<dbReference type="InterPro" id="IPR005598">
    <property type="entry name" value="ATP_synth_I"/>
</dbReference>
<feature type="transmembrane region" description="Helical" evidence="6">
    <location>
        <begin position="106"/>
        <end position="124"/>
    </location>
</feature>
<keyword evidence="3 6" id="KW-0812">Transmembrane</keyword>
<name>A0A1S1MP06_9GAMM</name>
<keyword evidence="4 6" id="KW-1133">Transmembrane helix</keyword>
<reference evidence="7 8" key="1">
    <citation type="submission" date="2016-09" db="EMBL/GenBank/DDBJ databases">
        <title>Pseudoalteromonas amylolytica sp. nov., isolated from the surface seawater.</title>
        <authorList>
            <person name="Wu Y.-H."/>
            <person name="Cheng H."/>
            <person name="Jin X.-B."/>
            <person name="Wang C.-S."/>
            <person name="Xu X.-W."/>
        </authorList>
    </citation>
    <scope>NUCLEOTIDE SEQUENCE [LARGE SCALE GENOMIC DNA]</scope>
    <source>
        <strain evidence="7 8">JW1</strain>
    </source>
</reference>
<keyword evidence="2" id="KW-1003">Cell membrane</keyword>
<evidence type="ECO:0000256" key="4">
    <source>
        <dbReference type="ARBA" id="ARBA00022989"/>
    </source>
</evidence>
<organism evidence="7 8">
    <name type="scientific">Pseudoalteromonas amylolytica</name>
    <dbReference type="NCBI Taxonomy" id="1859457"/>
    <lineage>
        <taxon>Bacteria</taxon>
        <taxon>Pseudomonadati</taxon>
        <taxon>Pseudomonadota</taxon>
        <taxon>Gammaproteobacteria</taxon>
        <taxon>Alteromonadales</taxon>
        <taxon>Pseudoalteromonadaceae</taxon>
        <taxon>Pseudoalteromonas</taxon>
    </lineage>
</organism>
<evidence type="ECO:0000256" key="2">
    <source>
        <dbReference type="ARBA" id="ARBA00022475"/>
    </source>
</evidence>
<evidence type="ECO:0000256" key="6">
    <source>
        <dbReference type="SAM" id="Phobius"/>
    </source>
</evidence>
<dbReference type="STRING" id="1859457.BET10_01770"/>
<sequence>MTQSLVSPYRRAALKGVFYQGVVALAIAVIVFVCWGALAAQSALAGGVIAVLPNLVFAVYAFRYMGASRANQVHKSFKRGAGLKFLLTTALFLVAFKVLAVEPLWLFVSFIIVTIVHWCTSIFFNH</sequence>
<dbReference type="Proteomes" id="UP000179786">
    <property type="component" value="Unassembled WGS sequence"/>
</dbReference>
<feature type="transmembrane region" description="Helical" evidence="6">
    <location>
        <begin position="12"/>
        <end position="38"/>
    </location>
</feature>
<dbReference type="OrthoDB" id="5702716at2"/>
<protein>
    <submittedName>
        <fullName evidence="7">F0F1 ATP synthase assembly protein I</fullName>
    </submittedName>
</protein>
<accession>A0A1S1MP06</accession>
<keyword evidence="5 6" id="KW-0472">Membrane</keyword>
<feature type="transmembrane region" description="Helical" evidence="6">
    <location>
        <begin position="44"/>
        <end position="62"/>
    </location>
</feature>
<dbReference type="AlphaFoldDB" id="A0A1S1MP06"/>
<dbReference type="EMBL" id="MKJU01000038">
    <property type="protein sequence ID" value="OHU86451.1"/>
    <property type="molecule type" value="Genomic_DNA"/>
</dbReference>
<comment type="caution">
    <text evidence="7">The sequence shown here is derived from an EMBL/GenBank/DDBJ whole genome shotgun (WGS) entry which is preliminary data.</text>
</comment>
<dbReference type="GO" id="GO:0005886">
    <property type="term" value="C:plasma membrane"/>
    <property type="evidence" value="ECO:0007669"/>
    <property type="project" value="UniProtKB-SubCell"/>
</dbReference>